<evidence type="ECO:0000256" key="1">
    <source>
        <dbReference type="ARBA" id="ARBA00004141"/>
    </source>
</evidence>
<dbReference type="InterPro" id="IPR002861">
    <property type="entry name" value="Reeler_dom"/>
</dbReference>
<keyword evidence="4" id="KW-0472">Membrane</keyword>
<dbReference type="InterPro" id="IPR023271">
    <property type="entry name" value="Aquaporin-like"/>
</dbReference>
<comment type="subcellular location">
    <subcellularLocation>
        <location evidence="1">Membrane</location>
        <topology evidence="1">Multi-pass membrane protein</topology>
    </subcellularLocation>
</comment>
<protein>
    <submittedName>
        <fullName evidence="6">Aquaporin</fullName>
    </submittedName>
</protein>
<organism evidence="6 7">
    <name type="scientific">Acinetobacter baumannii</name>
    <dbReference type="NCBI Taxonomy" id="470"/>
    <lineage>
        <taxon>Bacteria</taxon>
        <taxon>Pseudomonadati</taxon>
        <taxon>Pseudomonadota</taxon>
        <taxon>Gammaproteobacteria</taxon>
        <taxon>Moraxellales</taxon>
        <taxon>Moraxellaceae</taxon>
        <taxon>Acinetobacter</taxon>
        <taxon>Acinetobacter calcoaceticus/baumannii complex</taxon>
    </lineage>
</organism>
<evidence type="ECO:0000313" key="7">
    <source>
        <dbReference type="Proteomes" id="UP000280073"/>
    </source>
</evidence>
<evidence type="ECO:0000313" key="6">
    <source>
        <dbReference type="EMBL" id="RSR47198.1"/>
    </source>
</evidence>
<dbReference type="Proteomes" id="UP000280073">
    <property type="component" value="Unassembled WGS sequence"/>
</dbReference>
<keyword evidence="3" id="KW-1133">Transmembrane helix</keyword>
<proteinExistence type="predicted"/>
<dbReference type="AlphaFoldDB" id="A0A3R9T6A3"/>
<evidence type="ECO:0000256" key="2">
    <source>
        <dbReference type="ARBA" id="ARBA00022692"/>
    </source>
</evidence>
<name>A0A3R9T6A3_ACIBA</name>
<accession>A0A3R9T6A3</accession>
<gene>
    <name evidence="6" type="ORF">EA686_19365</name>
</gene>
<reference evidence="6 7" key="1">
    <citation type="submission" date="2018-10" db="EMBL/GenBank/DDBJ databases">
        <title>GWAS and RNA-Seq identify cryptic mechanisms of antimicrobial resistance in Acinetobacter baumannii.</title>
        <authorList>
            <person name="Sahl J.W."/>
        </authorList>
    </citation>
    <scope>NUCLEOTIDE SEQUENCE [LARGE SCALE GENOMIC DNA]</scope>
    <source>
        <strain evidence="6 7">TG28175</strain>
    </source>
</reference>
<evidence type="ECO:0000256" key="3">
    <source>
        <dbReference type="ARBA" id="ARBA00022989"/>
    </source>
</evidence>
<comment type="caution">
    <text evidence="6">The sequence shown here is derived from an EMBL/GenBank/DDBJ whole genome shotgun (WGS) entry which is preliminary data.</text>
</comment>
<sequence length="25" mass="2643">LFWIAPILGAVIGAIIYKVVAGDKD</sequence>
<dbReference type="PROSITE" id="PS51019">
    <property type="entry name" value="REELIN"/>
    <property type="match status" value="1"/>
</dbReference>
<feature type="non-terminal residue" evidence="6">
    <location>
        <position position="1"/>
    </location>
</feature>
<dbReference type="EMBL" id="RFDI01001247">
    <property type="protein sequence ID" value="RSR47198.1"/>
    <property type="molecule type" value="Genomic_DNA"/>
</dbReference>
<keyword evidence="2" id="KW-0812">Transmembrane</keyword>
<evidence type="ECO:0000259" key="5">
    <source>
        <dbReference type="PROSITE" id="PS51019"/>
    </source>
</evidence>
<dbReference type="SUPFAM" id="SSF81338">
    <property type="entry name" value="Aquaporin-like"/>
    <property type="match status" value="1"/>
</dbReference>
<feature type="domain" description="Reelin" evidence="5">
    <location>
        <begin position="1"/>
        <end position="25"/>
    </location>
</feature>
<evidence type="ECO:0000256" key="4">
    <source>
        <dbReference type="ARBA" id="ARBA00023136"/>
    </source>
</evidence>
<dbReference type="GO" id="GO:0016020">
    <property type="term" value="C:membrane"/>
    <property type="evidence" value="ECO:0007669"/>
    <property type="project" value="UniProtKB-SubCell"/>
</dbReference>